<dbReference type="KEGG" id="tje:TJEJU_1229"/>
<keyword evidence="5" id="KW-0560">Oxidoreductase</keyword>
<evidence type="ECO:0000313" key="15">
    <source>
        <dbReference type="Proteomes" id="UP000215214"/>
    </source>
</evidence>
<dbReference type="AlphaFoldDB" id="A0A238U740"/>
<organism evidence="14 15">
    <name type="scientific">Tenacibaculum jejuense</name>
    <dbReference type="NCBI Taxonomy" id="584609"/>
    <lineage>
        <taxon>Bacteria</taxon>
        <taxon>Pseudomonadati</taxon>
        <taxon>Bacteroidota</taxon>
        <taxon>Flavobacteriia</taxon>
        <taxon>Flavobacteriales</taxon>
        <taxon>Flavobacteriaceae</taxon>
        <taxon>Tenacibaculum</taxon>
    </lineage>
</organism>
<accession>A0A238U740</accession>
<keyword evidence="6" id="KW-1015">Disulfide bond</keyword>
<evidence type="ECO:0000256" key="12">
    <source>
        <dbReference type="SAM" id="Phobius"/>
    </source>
</evidence>
<keyword evidence="4" id="KW-0049">Antioxidant</keyword>
<dbReference type="GO" id="GO:0045454">
    <property type="term" value="P:cell redox homeostasis"/>
    <property type="evidence" value="ECO:0007669"/>
    <property type="project" value="TreeGrafter"/>
</dbReference>
<evidence type="ECO:0000256" key="9">
    <source>
        <dbReference type="ARBA" id="ARBA00038489"/>
    </source>
</evidence>
<evidence type="ECO:0000259" key="13">
    <source>
        <dbReference type="PROSITE" id="PS51352"/>
    </source>
</evidence>
<dbReference type="OrthoDB" id="9809746at2"/>
<dbReference type="GO" id="GO:0005737">
    <property type="term" value="C:cytoplasm"/>
    <property type="evidence" value="ECO:0007669"/>
    <property type="project" value="TreeGrafter"/>
</dbReference>
<dbReference type="Proteomes" id="UP000215214">
    <property type="component" value="Chromosome TJEJU"/>
</dbReference>
<comment type="similarity">
    <text evidence="9">Belongs to the peroxiredoxin family. BCP/PrxQ subfamily.</text>
</comment>
<feature type="transmembrane region" description="Helical" evidence="12">
    <location>
        <begin position="32"/>
        <end position="53"/>
    </location>
</feature>
<dbReference type="GO" id="GO:0008379">
    <property type="term" value="F:thioredoxin peroxidase activity"/>
    <property type="evidence" value="ECO:0007669"/>
    <property type="project" value="TreeGrafter"/>
</dbReference>
<dbReference type="RefSeq" id="WP_095070346.1">
    <property type="nucleotide sequence ID" value="NZ_LT899436.1"/>
</dbReference>
<dbReference type="Gene3D" id="3.40.30.10">
    <property type="entry name" value="Glutaredoxin"/>
    <property type="match status" value="1"/>
</dbReference>
<evidence type="ECO:0000256" key="7">
    <source>
        <dbReference type="ARBA" id="ARBA00023284"/>
    </source>
</evidence>
<evidence type="ECO:0000256" key="3">
    <source>
        <dbReference type="ARBA" id="ARBA00022559"/>
    </source>
</evidence>
<dbReference type="EMBL" id="LT899436">
    <property type="protein sequence ID" value="SNR14977.1"/>
    <property type="molecule type" value="Genomic_DNA"/>
</dbReference>
<feature type="transmembrane region" description="Helical" evidence="12">
    <location>
        <begin position="85"/>
        <end position="103"/>
    </location>
</feature>
<feature type="transmembrane region" description="Helical" evidence="12">
    <location>
        <begin position="60"/>
        <end position="79"/>
    </location>
</feature>
<gene>
    <name evidence="14" type="ORF">TJEJU_1229</name>
</gene>
<dbReference type="InterPro" id="IPR050924">
    <property type="entry name" value="Peroxiredoxin_BCP/PrxQ"/>
</dbReference>
<dbReference type="InterPro" id="IPR013766">
    <property type="entry name" value="Thioredoxin_domain"/>
</dbReference>
<dbReference type="PANTHER" id="PTHR42801">
    <property type="entry name" value="THIOREDOXIN-DEPENDENT PEROXIDE REDUCTASE"/>
    <property type="match status" value="1"/>
</dbReference>
<comment type="catalytic activity">
    <reaction evidence="11">
        <text>a hydroperoxide + [thioredoxin]-dithiol = an alcohol + [thioredoxin]-disulfide + H2O</text>
        <dbReference type="Rhea" id="RHEA:62620"/>
        <dbReference type="Rhea" id="RHEA-COMP:10698"/>
        <dbReference type="Rhea" id="RHEA-COMP:10700"/>
        <dbReference type="ChEBI" id="CHEBI:15377"/>
        <dbReference type="ChEBI" id="CHEBI:29950"/>
        <dbReference type="ChEBI" id="CHEBI:30879"/>
        <dbReference type="ChEBI" id="CHEBI:35924"/>
        <dbReference type="ChEBI" id="CHEBI:50058"/>
        <dbReference type="EC" id="1.11.1.24"/>
    </reaction>
</comment>
<evidence type="ECO:0000313" key="14">
    <source>
        <dbReference type="EMBL" id="SNR14977.1"/>
    </source>
</evidence>
<keyword evidence="7" id="KW-0676">Redox-active center</keyword>
<evidence type="ECO:0000256" key="6">
    <source>
        <dbReference type="ARBA" id="ARBA00023157"/>
    </source>
</evidence>
<comment type="function">
    <text evidence="1">Thiol-specific peroxidase that catalyzes the reduction of hydrogen peroxide and organic hydroperoxides to water and alcohols, respectively. Plays a role in cell protection against oxidative stress by detoxifying peroxides and as sensor of hydrogen peroxide-mediated signaling events.</text>
</comment>
<evidence type="ECO:0000256" key="11">
    <source>
        <dbReference type="ARBA" id="ARBA00049091"/>
    </source>
</evidence>
<evidence type="ECO:0000256" key="5">
    <source>
        <dbReference type="ARBA" id="ARBA00023002"/>
    </source>
</evidence>
<proteinExistence type="inferred from homology"/>
<keyword evidence="12" id="KW-1133">Transmembrane helix</keyword>
<keyword evidence="12" id="KW-0472">Membrane</keyword>
<feature type="transmembrane region" description="Helical" evidence="12">
    <location>
        <begin position="7"/>
        <end position="26"/>
    </location>
</feature>
<dbReference type="SUPFAM" id="SSF52833">
    <property type="entry name" value="Thioredoxin-like"/>
    <property type="match status" value="1"/>
</dbReference>
<evidence type="ECO:0000256" key="1">
    <source>
        <dbReference type="ARBA" id="ARBA00003330"/>
    </source>
</evidence>
<keyword evidence="15" id="KW-1185">Reference proteome</keyword>
<evidence type="ECO:0000256" key="10">
    <source>
        <dbReference type="ARBA" id="ARBA00042639"/>
    </source>
</evidence>
<keyword evidence="12" id="KW-0812">Transmembrane</keyword>
<keyword evidence="3" id="KW-0575">Peroxidase</keyword>
<feature type="domain" description="Thioredoxin" evidence="13">
    <location>
        <begin position="114"/>
        <end position="275"/>
    </location>
</feature>
<dbReference type="PROSITE" id="PS51352">
    <property type="entry name" value="THIOREDOXIN_2"/>
    <property type="match status" value="1"/>
</dbReference>
<dbReference type="Pfam" id="PF00578">
    <property type="entry name" value="AhpC-TSA"/>
    <property type="match status" value="1"/>
</dbReference>
<sequence length="275" mass="31541">MKNLLKSIFISALPVFALIIFVKTLIQFDNNLTNVGLLLNALPIIIFFSSLFIKPVARTSTTLTSFTVPVIIGTAVTLFTLNLNAIVISVALALGWFLYLTWYSKFEKRDQNTIQVGKKLPPLTFENIQKQKVNLTEFDSDYKVLLFFRGNWCPLCMAQIKEIANEYQELAKRNTEIFLISSQPHKFTESLAKKYNVPFHYLTDKNNENARRLNILHENGLPMGFQVFGYESDVIMPTVIITNKMNEVIFADLTDNYRVRPEPATFLKIIDKKTL</sequence>
<evidence type="ECO:0000256" key="2">
    <source>
        <dbReference type="ARBA" id="ARBA00013017"/>
    </source>
</evidence>
<evidence type="ECO:0000256" key="8">
    <source>
        <dbReference type="ARBA" id="ARBA00032824"/>
    </source>
</evidence>
<dbReference type="EC" id="1.11.1.24" evidence="2"/>
<dbReference type="GO" id="GO:0034599">
    <property type="term" value="P:cellular response to oxidative stress"/>
    <property type="evidence" value="ECO:0007669"/>
    <property type="project" value="TreeGrafter"/>
</dbReference>
<name>A0A238U740_9FLAO</name>
<evidence type="ECO:0000256" key="4">
    <source>
        <dbReference type="ARBA" id="ARBA00022862"/>
    </source>
</evidence>
<reference evidence="14 15" key="1">
    <citation type="submission" date="2017-07" db="EMBL/GenBank/DDBJ databases">
        <authorList>
            <person name="Sun Z.S."/>
            <person name="Albrecht U."/>
            <person name="Echele G."/>
            <person name="Lee C.C."/>
        </authorList>
    </citation>
    <scope>NUCLEOTIDE SEQUENCE [LARGE SCALE GENOMIC DNA]</scope>
    <source>
        <strain evidence="15">type strain: KCTC 22618</strain>
    </source>
</reference>
<dbReference type="PANTHER" id="PTHR42801:SF7">
    <property type="entry name" value="SLL1159 PROTEIN"/>
    <property type="match status" value="1"/>
</dbReference>
<dbReference type="InterPro" id="IPR000866">
    <property type="entry name" value="AhpC/TSA"/>
</dbReference>
<protein>
    <recommendedName>
        <fullName evidence="2">thioredoxin-dependent peroxiredoxin</fullName>
        <ecNumber evidence="2">1.11.1.24</ecNumber>
    </recommendedName>
    <alternativeName>
        <fullName evidence="8">Thioredoxin peroxidase</fullName>
    </alternativeName>
    <alternativeName>
        <fullName evidence="10">Thioredoxin-dependent peroxiredoxin Bcp</fullName>
    </alternativeName>
</protein>
<dbReference type="InterPro" id="IPR036249">
    <property type="entry name" value="Thioredoxin-like_sf"/>
</dbReference>